<dbReference type="OrthoDB" id="8523827at2"/>
<dbReference type="Pfam" id="PF03466">
    <property type="entry name" value="LysR_substrate"/>
    <property type="match status" value="1"/>
</dbReference>
<evidence type="ECO:0000256" key="4">
    <source>
        <dbReference type="ARBA" id="ARBA00023163"/>
    </source>
</evidence>
<keyword evidence="2" id="KW-0805">Transcription regulation</keyword>
<evidence type="ECO:0000313" key="7">
    <source>
        <dbReference type="Proteomes" id="UP000246145"/>
    </source>
</evidence>
<organism evidence="6 7">
    <name type="scientific">Pusillimonas noertemannii</name>
    <dbReference type="NCBI Taxonomy" id="305977"/>
    <lineage>
        <taxon>Bacteria</taxon>
        <taxon>Pseudomonadati</taxon>
        <taxon>Pseudomonadota</taxon>
        <taxon>Betaproteobacteria</taxon>
        <taxon>Burkholderiales</taxon>
        <taxon>Alcaligenaceae</taxon>
        <taxon>Pusillimonas</taxon>
    </lineage>
</organism>
<dbReference type="PROSITE" id="PS50931">
    <property type="entry name" value="HTH_LYSR"/>
    <property type="match status" value="1"/>
</dbReference>
<keyword evidence="4" id="KW-0804">Transcription</keyword>
<dbReference type="Pfam" id="PF00126">
    <property type="entry name" value="HTH_1"/>
    <property type="match status" value="1"/>
</dbReference>
<dbReference type="InterPro" id="IPR000847">
    <property type="entry name" value="LysR_HTH_N"/>
</dbReference>
<dbReference type="Proteomes" id="UP000246145">
    <property type="component" value="Unassembled WGS sequence"/>
</dbReference>
<comment type="similarity">
    <text evidence="1">Belongs to the LysR transcriptional regulatory family.</text>
</comment>
<dbReference type="PRINTS" id="PR00039">
    <property type="entry name" value="HTHLYSR"/>
</dbReference>
<dbReference type="STRING" id="1231391.GCA_000308195_00446"/>
<dbReference type="CDD" id="cd08422">
    <property type="entry name" value="PBP2_CrgA_like"/>
    <property type="match status" value="1"/>
</dbReference>
<dbReference type="GO" id="GO:0003700">
    <property type="term" value="F:DNA-binding transcription factor activity"/>
    <property type="evidence" value="ECO:0007669"/>
    <property type="project" value="InterPro"/>
</dbReference>
<dbReference type="SUPFAM" id="SSF53850">
    <property type="entry name" value="Periplasmic binding protein-like II"/>
    <property type="match status" value="1"/>
</dbReference>
<dbReference type="PANTHER" id="PTHR30537:SF5">
    <property type="entry name" value="HTH-TYPE TRANSCRIPTIONAL ACTIVATOR TTDR-RELATED"/>
    <property type="match status" value="1"/>
</dbReference>
<dbReference type="PANTHER" id="PTHR30537">
    <property type="entry name" value="HTH-TYPE TRANSCRIPTIONAL REGULATOR"/>
    <property type="match status" value="1"/>
</dbReference>
<dbReference type="GO" id="GO:0003677">
    <property type="term" value="F:DNA binding"/>
    <property type="evidence" value="ECO:0007669"/>
    <property type="project" value="UniProtKB-KW"/>
</dbReference>
<evidence type="ECO:0000256" key="2">
    <source>
        <dbReference type="ARBA" id="ARBA00023015"/>
    </source>
</evidence>
<keyword evidence="7" id="KW-1185">Reference proteome</keyword>
<dbReference type="Gene3D" id="3.40.190.290">
    <property type="match status" value="1"/>
</dbReference>
<dbReference type="InterPro" id="IPR005119">
    <property type="entry name" value="LysR_subst-bd"/>
</dbReference>
<sequence length="352" mass="39202">MDTHIPSEFDDSIPAALRAADPFADSFATSYAGVIAFLAVAAAGSFSRAADRLGIGRSAVSRNVRKLEEQLDARLFHRTTRSTSLTREGELFYENCRPGVERIARALDDMRELRKGPPRGHLRIQSTPAFGRNVVAPLLPRFHARFPDITTELLLSEQAADFAQDRIDAAFMDGRLEDSEIVARQLMPMQTFTCASPSYMACHGVPRTMDDLLRHRCIALRAASGRVRDWEFLVDGKPRTYRVPAFQIFNDLDLALQAALRGQGIAQLPAYLARDALRSGKLAACLSHYAPEETSHYLCYLSRKHLPARIRVFVDYVAEEAHRLSFSWSDAPDAAVTVEHVPCGRSATPERT</sequence>
<gene>
    <name evidence="6" type="ORF">C7440_2630</name>
</gene>
<feature type="domain" description="HTH lysR-type" evidence="5">
    <location>
        <begin position="36"/>
        <end position="86"/>
    </location>
</feature>
<accession>A0A2U1CLL0</accession>
<dbReference type="InterPro" id="IPR036390">
    <property type="entry name" value="WH_DNA-bd_sf"/>
</dbReference>
<dbReference type="Gene3D" id="1.10.10.10">
    <property type="entry name" value="Winged helix-like DNA-binding domain superfamily/Winged helix DNA-binding domain"/>
    <property type="match status" value="1"/>
</dbReference>
<dbReference type="InterPro" id="IPR058163">
    <property type="entry name" value="LysR-type_TF_proteobact-type"/>
</dbReference>
<dbReference type="RefSeq" id="WP_116518854.1">
    <property type="nucleotide sequence ID" value="NZ_JACCEX010000003.1"/>
</dbReference>
<dbReference type="InterPro" id="IPR036388">
    <property type="entry name" value="WH-like_DNA-bd_sf"/>
</dbReference>
<reference evidence="6 7" key="1">
    <citation type="submission" date="2018-04" db="EMBL/GenBank/DDBJ databases">
        <title>Genomic Encyclopedia of Type Strains, Phase IV (KMG-IV): sequencing the most valuable type-strain genomes for metagenomic binning, comparative biology and taxonomic classification.</title>
        <authorList>
            <person name="Goeker M."/>
        </authorList>
    </citation>
    <scope>NUCLEOTIDE SEQUENCE [LARGE SCALE GENOMIC DNA]</scope>
    <source>
        <strain evidence="6 7">DSM 10065</strain>
    </source>
</reference>
<evidence type="ECO:0000256" key="3">
    <source>
        <dbReference type="ARBA" id="ARBA00023125"/>
    </source>
</evidence>
<name>A0A2U1CLL0_9BURK</name>
<keyword evidence="3" id="KW-0238">DNA-binding</keyword>
<evidence type="ECO:0000259" key="5">
    <source>
        <dbReference type="PROSITE" id="PS50931"/>
    </source>
</evidence>
<proteinExistence type="inferred from homology"/>
<dbReference type="SUPFAM" id="SSF46785">
    <property type="entry name" value="Winged helix' DNA-binding domain"/>
    <property type="match status" value="1"/>
</dbReference>
<comment type="caution">
    <text evidence="6">The sequence shown here is derived from an EMBL/GenBank/DDBJ whole genome shotgun (WGS) entry which is preliminary data.</text>
</comment>
<evidence type="ECO:0000313" key="6">
    <source>
        <dbReference type="EMBL" id="PVY61896.1"/>
    </source>
</evidence>
<evidence type="ECO:0000256" key="1">
    <source>
        <dbReference type="ARBA" id="ARBA00009437"/>
    </source>
</evidence>
<dbReference type="FunFam" id="1.10.10.10:FF:000001">
    <property type="entry name" value="LysR family transcriptional regulator"/>
    <property type="match status" value="1"/>
</dbReference>
<dbReference type="EMBL" id="QEKO01000003">
    <property type="protein sequence ID" value="PVY61896.1"/>
    <property type="molecule type" value="Genomic_DNA"/>
</dbReference>
<protein>
    <submittedName>
        <fullName evidence="6">LysR family transcriptional regulator</fullName>
    </submittedName>
</protein>
<dbReference type="AlphaFoldDB" id="A0A2U1CLL0"/>